<evidence type="ECO:0000313" key="3">
    <source>
        <dbReference type="Proteomes" id="UP000887116"/>
    </source>
</evidence>
<feature type="signal peptide" evidence="1">
    <location>
        <begin position="1"/>
        <end position="24"/>
    </location>
</feature>
<evidence type="ECO:0000313" key="2">
    <source>
        <dbReference type="EMBL" id="GFQ99066.1"/>
    </source>
</evidence>
<protein>
    <recommendedName>
        <fullName evidence="4">Secreted protein</fullName>
    </recommendedName>
</protein>
<accession>A0A8X6L859</accession>
<keyword evidence="1" id="KW-0732">Signal</keyword>
<gene>
    <name evidence="2" type="ORF">TNCT_272891</name>
</gene>
<comment type="caution">
    <text evidence="2">The sequence shown here is derived from an EMBL/GenBank/DDBJ whole genome shotgun (WGS) entry which is preliminary data.</text>
</comment>
<dbReference type="OrthoDB" id="6437845at2759"/>
<dbReference type="Proteomes" id="UP000887116">
    <property type="component" value="Unassembled WGS sequence"/>
</dbReference>
<dbReference type="EMBL" id="BMAO01024962">
    <property type="protein sequence ID" value="GFQ99066.1"/>
    <property type="molecule type" value="Genomic_DNA"/>
</dbReference>
<proteinExistence type="predicted"/>
<evidence type="ECO:0008006" key="4">
    <source>
        <dbReference type="Google" id="ProtNLM"/>
    </source>
</evidence>
<organism evidence="2 3">
    <name type="scientific">Trichonephila clavata</name>
    <name type="common">Joro spider</name>
    <name type="synonym">Nephila clavata</name>
    <dbReference type="NCBI Taxonomy" id="2740835"/>
    <lineage>
        <taxon>Eukaryota</taxon>
        <taxon>Metazoa</taxon>
        <taxon>Ecdysozoa</taxon>
        <taxon>Arthropoda</taxon>
        <taxon>Chelicerata</taxon>
        <taxon>Arachnida</taxon>
        <taxon>Araneae</taxon>
        <taxon>Araneomorphae</taxon>
        <taxon>Entelegynae</taxon>
        <taxon>Araneoidea</taxon>
        <taxon>Nephilidae</taxon>
        <taxon>Trichonephila</taxon>
    </lineage>
</organism>
<dbReference type="AlphaFoldDB" id="A0A8X6L859"/>
<keyword evidence="3" id="KW-1185">Reference proteome</keyword>
<feature type="chain" id="PRO_5036454625" description="Secreted protein" evidence="1">
    <location>
        <begin position="25"/>
        <end position="132"/>
    </location>
</feature>
<reference evidence="2" key="1">
    <citation type="submission" date="2020-07" db="EMBL/GenBank/DDBJ databases">
        <title>Multicomponent nature underlies the extraordinary mechanical properties of spider dragline silk.</title>
        <authorList>
            <person name="Kono N."/>
            <person name="Nakamura H."/>
            <person name="Mori M."/>
            <person name="Yoshida Y."/>
            <person name="Ohtoshi R."/>
            <person name="Malay A.D."/>
            <person name="Moran D.A.P."/>
            <person name="Tomita M."/>
            <person name="Numata K."/>
            <person name="Arakawa K."/>
        </authorList>
    </citation>
    <scope>NUCLEOTIDE SEQUENCE</scope>
</reference>
<evidence type="ECO:0000256" key="1">
    <source>
        <dbReference type="SAM" id="SignalP"/>
    </source>
</evidence>
<name>A0A8X6L859_TRICU</name>
<sequence>MTSALRLILYLSLFVPISIRNTNGDNTNPQFRHISEFSDPNSGFNPFIDLEEGIAKDTRPSFLLIDRKNDVDEVQTESWKVTLWNSLLDKTPKNDQEHVLKKKVLAAFFPSDNEKQNSDTFLLKISTETISK</sequence>